<keyword evidence="4" id="KW-1185">Reference proteome</keyword>
<dbReference type="AlphaFoldDB" id="A0A2P8VLP3"/>
<evidence type="ECO:0000313" key="4">
    <source>
        <dbReference type="Proteomes" id="UP000240212"/>
    </source>
</evidence>
<dbReference type="InterPro" id="IPR013587">
    <property type="entry name" value="Nitrate/nitrite_sensing"/>
</dbReference>
<dbReference type="OrthoDB" id="9782798at2"/>
<evidence type="ECO:0000259" key="1">
    <source>
        <dbReference type="PROSITE" id="PS50906"/>
    </source>
</evidence>
<feature type="domain" description="ANTAR" evidence="2">
    <location>
        <begin position="326"/>
        <end position="387"/>
    </location>
</feature>
<evidence type="ECO:0000259" key="2">
    <source>
        <dbReference type="PROSITE" id="PS50921"/>
    </source>
</evidence>
<organism evidence="3 4">
    <name type="scientific">Siccibacter turicensis</name>
    <dbReference type="NCBI Taxonomy" id="357233"/>
    <lineage>
        <taxon>Bacteria</taxon>
        <taxon>Pseudomonadati</taxon>
        <taxon>Pseudomonadota</taxon>
        <taxon>Gammaproteobacteria</taxon>
        <taxon>Enterobacterales</taxon>
        <taxon>Enterobacteriaceae</taxon>
        <taxon>Siccibacter</taxon>
    </lineage>
</organism>
<dbReference type="EMBL" id="PYEP01000003">
    <property type="protein sequence ID" value="PSN08462.1"/>
    <property type="molecule type" value="Genomic_DNA"/>
</dbReference>
<dbReference type="Gene3D" id="1.10.10.10">
    <property type="entry name" value="Winged helix-like DNA-binding domain superfamily/Winged helix DNA-binding domain"/>
    <property type="match status" value="1"/>
</dbReference>
<gene>
    <name evidence="3" type="ORF">C7G83_08620</name>
</gene>
<dbReference type="GO" id="GO:0003723">
    <property type="term" value="F:RNA binding"/>
    <property type="evidence" value="ECO:0007669"/>
    <property type="project" value="InterPro"/>
</dbReference>
<proteinExistence type="predicted"/>
<dbReference type="InterPro" id="IPR036388">
    <property type="entry name" value="WH-like_DNA-bd_sf"/>
</dbReference>
<protein>
    <submittedName>
        <fullName evidence="3">Transcriptional regulator</fullName>
    </submittedName>
</protein>
<evidence type="ECO:0000313" key="3">
    <source>
        <dbReference type="EMBL" id="PSN08462.1"/>
    </source>
</evidence>
<name>A0A2P8VLP3_9ENTR</name>
<dbReference type="InterPro" id="IPR011006">
    <property type="entry name" value="CheY-like_superfamily"/>
</dbReference>
<accession>A0A2P8VLP3</accession>
<feature type="domain" description="NIT" evidence="1">
    <location>
        <begin position="37"/>
        <end position="285"/>
    </location>
</feature>
<dbReference type="InterPro" id="IPR010910">
    <property type="entry name" value="Nitrate/nitrite_sensing_bac"/>
</dbReference>
<dbReference type="InterPro" id="IPR005561">
    <property type="entry name" value="ANTAR"/>
</dbReference>
<sequence length="399" mass="44787">MINTPESSPDALAWYHAAHQQRRATLRQLHQVAQWASAIGHLVHLLQRERGASNVWLCSDGTLYQQERRLCARQTDAQRQRFTALLQTDAPPLSSLLCTSLACALGYLDTLGALRERIATRQATPADAMTHFSRVIRHLLNIVVQANDTVDDPAIARQLTALYSLMQGKELAGQERALGAIGFTRGEVDDALRQQLVDRIDGQQRCFDTFLSLTTPEQASAWQAYCTPSRETERLRRLACTRLPRTEDPTDLALRWFALQTARLDSLRQREEALIAGLIRETEALLAAHAQPRDFSRWLEAHADDEVETPPGRDLIGLVRDQARQIATLSHQLASLEATLAERKTIDKAKSLLMTHRQLSEEEAWQQLRSLAMNQNRRMVEIAAAMLSVGSLLAVPSKE</sequence>
<dbReference type="STRING" id="1388748.GCA_000463155_02694"/>
<dbReference type="SMART" id="SM01012">
    <property type="entry name" value="ANTAR"/>
    <property type="match status" value="1"/>
</dbReference>
<dbReference type="Pfam" id="PF03861">
    <property type="entry name" value="ANTAR"/>
    <property type="match status" value="1"/>
</dbReference>
<comment type="caution">
    <text evidence="3">The sequence shown here is derived from an EMBL/GenBank/DDBJ whole genome shotgun (WGS) entry which is preliminary data.</text>
</comment>
<dbReference type="Pfam" id="PF08376">
    <property type="entry name" value="NIT"/>
    <property type="match status" value="1"/>
</dbReference>
<dbReference type="PROSITE" id="PS50921">
    <property type="entry name" value="ANTAR"/>
    <property type="match status" value="1"/>
</dbReference>
<reference evidence="3 4" key="1">
    <citation type="submission" date="2018-03" db="EMBL/GenBank/DDBJ databases">
        <title>Draft genome sequence of the first documented clinical Siccibacter turicensis isolate in Austria.</title>
        <authorList>
            <person name="Lepuschitz S."/>
            <person name="Pekard-Amenitsch S."/>
            <person name="Haunold R."/>
            <person name="Schill S."/>
            <person name="Mach R."/>
            <person name="Allerberger F."/>
            <person name="Ruppitsch W."/>
            <person name="Forsythe S.J."/>
        </authorList>
    </citation>
    <scope>NUCLEOTIDE SEQUENCE [LARGE SCALE GENOMIC DNA]</scope>
    <source>
        <strain evidence="3 4">6100069499-17</strain>
    </source>
</reference>
<dbReference type="PROSITE" id="PS50906">
    <property type="entry name" value="NIT"/>
    <property type="match status" value="1"/>
</dbReference>
<dbReference type="Proteomes" id="UP000240212">
    <property type="component" value="Unassembled WGS sequence"/>
</dbReference>
<dbReference type="SUPFAM" id="SSF52172">
    <property type="entry name" value="CheY-like"/>
    <property type="match status" value="1"/>
</dbReference>